<keyword evidence="2" id="KW-0812">Transmembrane</keyword>
<sequence>MIKQSLKAFSPFMKQSKYDDSVLNNDDFNPSLFTGSVISIIRIVAVECSDPDSLLRFLNYQKKSSELKNSYIIEVVRFLALFPSRRKECLKQLEHFRSKSNINLFTAFMFKKILKSLDGIESTEKNLVCLNNFYRSFLVHKHLFWVARKNKKYFIASREALSTAYFFIEVKNEFHYLMKRYTFDSFLHYYYADFHLSACGDFESYLIECQIAQMLDNIYSQSSNDNNNNHNSFNFNKNIKNYNSIVDPLLHPMSINNPKILQFCSSEETKINIHFKNQKQYDLLSNNTINSSSSSNNNSPKYVATFLNEKKFLIPFLSIFHIFVPIGLFLFVIGGLYIKDQQIHFQSIELYKKSVDLLNSFYIASSMVYIPYLTHIYTSENFEADNTTFFYKKYNKIKFKNFHINDSFNNNNYYTDYNYNYDKNLVSNDNLFFDENEKLIETFFDLPFYAIDFFSQIQPLGNLTGGMIFIFEQYISNNILKNFTIQQVLNTTAIEMDYFSKAIFHEVYIKVEEIKKNAIALREIYKDDLDGFYICKVSIVTICVFSVVSTVVYIFQINYIYKNDHIKIDFLSSIQLFSSFLFQESKKAWELLRQYEEDTISDDISDLSISSYSSNMNLQNLTHSYQLENQDSTSSRPNETSSSKEPELIEMTVNGHNFNNDVRSLLNSNNYIQIKDSNNKTRRNDDDDSIYEATTSCYVSSSQEDSSNIESDNQEENVNNVERDICSQAIETSKATEKEGFLFHPFFHIVILLFAPLVFTVVIIAVFQIPLIQRAHAQEKRFQNILIGESFANHSLIILNGTFDILEKRSGIRLGFEHDRNQTDTTEPNSTYFETYINEILSDLKWLSQFYDEKCYELIDVVCMSVETALYTAINRSTHPAVIASRCIPFIYLFTWNLFNDLFFSGMNELYLMKLSNGTSFIIATVLLMLTFVHLSFSSAILLKKAFNSIFHFPDDFLKQPIEKPKDTSKSWKDKLPQNALIVTSITKSDEIYSVSDNSKEIINCNLNDLISLKMTNIFKKVPENVFGDDKLCEFSITDKKKKIFRYSTETIGCLTKTVLIEENSCVDENTGQQSYTQKLHSFIPPHFAEMYGKNDQNEFNFVKCYIICVRISDSISPQMVEKCFNAANHISQNSVSINILCVDGEMITFSSTSNCKLIVILLLIRDFIDTVLKSTKNDKCIYSIYVQYVENLLLSVVDDEDEPYLNLQPFDLNYCKIRLFQIGNDKIAFAETADENSSLISKVTEKENINVGFDGNHESIFVLPINQLVSKIVVFV</sequence>
<evidence type="ECO:0000256" key="2">
    <source>
        <dbReference type="SAM" id="Phobius"/>
    </source>
</evidence>
<organism evidence="3 4">
    <name type="scientific">Tritrichomonas musculus</name>
    <dbReference type="NCBI Taxonomy" id="1915356"/>
    <lineage>
        <taxon>Eukaryota</taxon>
        <taxon>Metamonada</taxon>
        <taxon>Parabasalia</taxon>
        <taxon>Tritrichomonadida</taxon>
        <taxon>Tritrichomonadidae</taxon>
        <taxon>Tritrichomonas</taxon>
    </lineage>
</organism>
<keyword evidence="2" id="KW-0472">Membrane</keyword>
<reference evidence="3 4" key="1">
    <citation type="submission" date="2024-04" db="EMBL/GenBank/DDBJ databases">
        <title>Tritrichomonas musculus Genome.</title>
        <authorList>
            <person name="Alves-Ferreira E."/>
            <person name="Grigg M."/>
            <person name="Lorenzi H."/>
            <person name="Galac M."/>
        </authorList>
    </citation>
    <scope>NUCLEOTIDE SEQUENCE [LARGE SCALE GENOMIC DNA]</scope>
    <source>
        <strain evidence="3 4">EAF2021</strain>
    </source>
</reference>
<keyword evidence="2" id="KW-1133">Transmembrane helix</keyword>
<evidence type="ECO:0008006" key="5">
    <source>
        <dbReference type="Google" id="ProtNLM"/>
    </source>
</evidence>
<comment type="caution">
    <text evidence="3">The sequence shown here is derived from an EMBL/GenBank/DDBJ whole genome shotgun (WGS) entry which is preliminary data.</text>
</comment>
<feature type="transmembrane region" description="Helical" evidence="2">
    <location>
        <begin position="312"/>
        <end position="338"/>
    </location>
</feature>
<protein>
    <recommendedName>
        <fullName evidence="5">RGS domain-containing protein</fullName>
    </recommendedName>
</protein>
<accession>A0ABR2GXP8</accession>
<feature type="region of interest" description="Disordered" evidence="1">
    <location>
        <begin position="627"/>
        <end position="646"/>
    </location>
</feature>
<gene>
    <name evidence="3" type="ORF">M9Y10_033042</name>
</gene>
<keyword evidence="4" id="KW-1185">Reference proteome</keyword>
<proteinExistence type="predicted"/>
<name>A0ABR2GXP8_9EUKA</name>
<feature type="transmembrane region" description="Helical" evidence="2">
    <location>
        <begin position="919"/>
        <end position="943"/>
    </location>
</feature>
<dbReference type="Proteomes" id="UP001470230">
    <property type="component" value="Unassembled WGS sequence"/>
</dbReference>
<feature type="transmembrane region" description="Helical" evidence="2">
    <location>
        <begin position="746"/>
        <end position="772"/>
    </location>
</feature>
<evidence type="ECO:0000313" key="3">
    <source>
        <dbReference type="EMBL" id="KAK8838416.1"/>
    </source>
</evidence>
<feature type="compositionally biased region" description="Low complexity" evidence="1">
    <location>
        <begin position="632"/>
        <end position="641"/>
    </location>
</feature>
<evidence type="ECO:0000256" key="1">
    <source>
        <dbReference type="SAM" id="MobiDB-lite"/>
    </source>
</evidence>
<evidence type="ECO:0000313" key="4">
    <source>
        <dbReference type="Proteomes" id="UP001470230"/>
    </source>
</evidence>
<dbReference type="EMBL" id="JAPFFF010000055">
    <property type="protein sequence ID" value="KAK8838416.1"/>
    <property type="molecule type" value="Genomic_DNA"/>
</dbReference>
<feature type="transmembrane region" description="Helical" evidence="2">
    <location>
        <begin position="531"/>
        <end position="555"/>
    </location>
</feature>